<dbReference type="SMR" id="A0A444Y4D6"/>
<dbReference type="InterPro" id="IPR053238">
    <property type="entry name" value="RING-H2_zinc_finger"/>
</dbReference>
<dbReference type="Gramene" id="arahy.Tifrunner.gnm2.ann2.Ah18g183700.1">
    <property type="protein sequence ID" value="arahy.Tifrunner.gnm2.ann2.Ah18g183700.1-CDS-1"/>
    <property type="gene ID" value="arahy.Tifrunner.gnm2.ann2.Ah18g183700"/>
</dbReference>
<dbReference type="Proteomes" id="UP000289738">
    <property type="component" value="Chromosome B08"/>
</dbReference>
<reference evidence="11 12" key="1">
    <citation type="submission" date="2019-01" db="EMBL/GenBank/DDBJ databases">
        <title>Sequencing of cultivated peanut Arachis hypogaea provides insights into genome evolution and oil improvement.</title>
        <authorList>
            <person name="Chen X."/>
        </authorList>
    </citation>
    <scope>NUCLEOTIDE SEQUENCE [LARGE SCALE GENOMIC DNA]</scope>
    <source>
        <strain evidence="12">cv. Fuhuasheng</strain>
        <tissue evidence="11">Leaves</tissue>
    </source>
</reference>
<keyword evidence="9" id="KW-0472">Membrane</keyword>
<feature type="transmembrane region" description="Helical" evidence="9">
    <location>
        <begin position="14"/>
        <end position="40"/>
    </location>
</feature>
<feature type="domain" description="RING-type" evidence="10">
    <location>
        <begin position="118"/>
        <end position="160"/>
    </location>
</feature>
<dbReference type="PANTHER" id="PTHR14155:SF610">
    <property type="entry name" value="OS01G0755700 PROTEIN"/>
    <property type="match status" value="1"/>
</dbReference>
<evidence type="ECO:0000256" key="9">
    <source>
        <dbReference type="SAM" id="Phobius"/>
    </source>
</evidence>
<dbReference type="Pfam" id="PF13639">
    <property type="entry name" value="zf-RING_2"/>
    <property type="match status" value="1"/>
</dbReference>
<dbReference type="InterPro" id="IPR013083">
    <property type="entry name" value="Znf_RING/FYVE/PHD"/>
</dbReference>
<keyword evidence="6" id="KW-0862">Zinc</keyword>
<keyword evidence="5" id="KW-0833">Ubl conjugation pathway</keyword>
<organism evidence="11 12">
    <name type="scientific">Arachis hypogaea</name>
    <name type="common">Peanut</name>
    <dbReference type="NCBI Taxonomy" id="3818"/>
    <lineage>
        <taxon>Eukaryota</taxon>
        <taxon>Viridiplantae</taxon>
        <taxon>Streptophyta</taxon>
        <taxon>Embryophyta</taxon>
        <taxon>Tracheophyta</taxon>
        <taxon>Spermatophyta</taxon>
        <taxon>Magnoliopsida</taxon>
        <taxon>eudicotyledons</taxon>
        <taxon>Gunneridae</taxon>
        <taxon>Pentapetalae</taxon>
        <taxon>rosids</taxon>
        <taxon>fabids</taxon>
        <taxon>Fabales</taxon>
        <taxon>Fabaceae</taxon>
        <taxon>Papilionoideae</taxon>
        <taxon>50 kb inversion clade</taxon>
        <taxon>dalbergioids sensu lato</taxon>
        <taxon>Dalbergieae</taxon>
        <taxon>Pterocarpus clade</taxon>
        <taxon>Arachis</taxon>
    </lineage>
</organism>
<name>A0A444Y4D6_ARAHY</name>
<dbReference type="STRING" id="3818.A0A444Y4D6"/>
<dbReference type="PANTHER" id="PTHR14155">
    <property type="entry name" value="RING FINGER DOMAIN-CONTAINING"/>
    <property type="match status" value="1"/>
</dbReference>
<accession>A0A444Y4D6</accession>
<proteinExistence type="inferred from homology"/>
<comment type="similarity">
    <text evidence="7">Belongs to the RING-type zinc finger family. ATL subfamily.</text>
</comment>
<keyword evidence="9" id="KW-1133">Transmembrane helix</keyword>
<evidence type="ECO:0000256" key="1">
    <source>
        <dbReference type="ARBA" id="ARBA00000900"/>
    </source>
</evidence>
<dbReference type="InterPro" id="IPR001841">
    <property type="entry name" value="Znf_RING"/>
</dbReference>
<dbReference type="GO" id="GO:0008270">
    <property type="term" value="F:zinc ion binding"/>
    <property type="evidence" value="ECO:0007669"/>
    <property type="project" value="UniProtKB-KW"/>
</dbReference>
<gene>
    <name evidence="11" type="ORF">Ahy_B08g092645</name>
</gene>
<evidence type="ECO:0000256" key="4">
    <source>
        <dbReference type="ARBA" id="ARBA00022771"/>
    </source>
</evidence>
<comment type="caution">
    <text evidence="11">The sequence shown here is derived from an EMBL/GenBank/DDBJ whole genome shotgun (WGS) entry which is preliminary data.</text>
</comment>
<evidence type="ECO:0000256" key="5">
    <source>
        <dbReference type="ARBA" id="ARBA00022786"/>
    </source>
</evidence>
<keyword evidence="4 8" id="KW-0863">Zinc-finger</keyword>
<evidence type="ECO:0000256" key="2">
    <source>
        <dbReference type="ARBA" id="ARBA00012483"/>
    </source>
</evidence>
<dbReference type="AlphaFoldDB" id="A0A444Y4D6"/>
<evidence type="ECO:0000256" key="8">
    <source>
        <dbReference type="PROSITE-ProRule" id="PRU00175"/>
    </source>
</evidence>
<evidence type="ECO:0000256" key="6">
    <source>
        <dbReference type="ARBA" id="ARBA00022833"/>
    </source>
</evidence>
<evidence type="ECO:0000313" key="11">
    <source>
        <dbReference type="EMBL" id="RYQ96777.1"/>
    </source>
</evidence>
<evidence type="ECO:0000256" key="7">
    <source>
        <dbReference type="ARBA" id="ARBA00024209"/>
    </source>
</evidence>
<evidence type="ECO:0000256" key="3">
    <source>
        <dbReference type="ARBA" id="ARBA00022723"/>
    </source>
</evidence>
<dbReference type="SUPFAM" id="SSF57850">
    <property type="entry name" value="RING/U-box"/>
    <property type="match status" value="1"/>
</dbReference>
<dbReference type="SMART" id="SM00184">
    <property type="entry name" value="RING"/>
    <property type="match status" value="1"/>
</dbReference>
<keyword evidence="9" id="KW-0812">Transmembrane</keyword>
<dbReference type="PROSITE" id="PS50089">
    <property type="entry name" value="ZF_RING_2"/>
    <property type="match status" value="1"/>
</dbReference>
<dbReference type="Gene3D" id="3.30.40.10">
    <property type="entry name" value="Zinc/RING finger domain, C3HC4 (zinc finger)"/>
    <property type="match status" value="1"/>
</dbReference>
<evidence type="ECO:0000313" key="12">
    <source>
        <dbReference type="Proteomes" id="UP000289738"/>
    </source>
</evidence>
<dbReference type="EC" id="2.3.2.27" evidence="2"/>
<dbReference type="GO" id="GO:0061630">
    <property type="term" value="F:ubiquitin protein ligase activity"/>
    <property type="evidence" value="ECO:0007669"/>
    <property type="project" value="UniProtKB-EC"/>
</dbReference>
<sequence length="164" mass="19072">MAWYLFITIDIQTILIAIGIVTMIFFIFYQILYGLFFWYLELSPEELRDIEEAIHQSYGDTPNHHIILLEALIQRDIQNSSVVVDDKERGQKLRASNKLPPLVSYGMHDTTKSRCDECAICLEDFEDGQCCQVFPVCKHMYHSNCIDNWLQKNVTCPICRSCIV</sequence>
<protein>
    <recommendedName>
        <fullName evidence="2">RING-type E3 ubiquitin transferase</fullName>
        <ecNumber evidence="2">2.3.2.27</ecNumber>
    </recommendedName>
</protein>
<evidence type="ECO:0000259" key="10">
    <source>
        <dbReference type="PROSITE" id="PS50089"/>
    </source>
</evidence>
<keyword evidence="12" id="KW-1185">Reference proteome</keyword>
<comment type="catalytic activity">
    <reaction evidence="1">
        <text>S-ubiquitinyl-[E2 ubiquitin-conjugating enzyme]-L-cysteine + [acceptor protein]-L-lysine = [E2 ubiquitin-conjugating enzyme]-L-cysteine + N(6)-ubiquitinyl-[acceptor protein]-L-lysine.</text>
        <dbReference type="EC" id="2.3.2.27"/>
    </reaction>
</comment>
<keyword evidence="3" id="KW-0479">Metal-binding</keyword>
<dbReference type="EMBL" id="SDMP01000018">
    <property type="protein sequence ID" value="RYQ96777.1"/>
    <property type="molecule type" value="Genomic_DNA"/>
</dbReference>